<accession>A0ABW0RBJ3</accession>
<proteinExistence type="predicted"/>
<evidence type="ECO:0000313" key="4">
    <source>
        <dbReference type="EMBL" id="MFC5542134.1"/>
    </source>
</evidence>
<dbReference type="SUPFAM" id="SSF46689">
    <property type="entry name" value="Homeodomain-like"/>
    <property type="match status" value="1"/>
</dbReference>
<dbReference type="Pfam" id="PF14278">
    <property type="entry name" value="TetR_C_8"/>
    <property type="match status" value="1"/>
</dbReference>
<dbReference type="PROSITE" id="PS50977">
    <property type="entry name" value="HTH_TETR_2"/>
    <property type="match status" value="1"/>
</dbReference>
<dbReference type="PANTHER" id="PTHR43479:SF7">
    <property type="entry name" value="TETR-FAMILY TRANSCRIPTIONAL REGULATOR"/>
    <property type="match status" value="1"/>
</dbReference>
<dbReference type="InterPro" id="IPR001647">
    <property type="entry name" value="HTH_TetR"/>
</dbReference>
<dbReference type="InterPro" id="IPR050624">
    <property type="entry name" value="HTH-type_Tx_Regulator"/>
</dbReference>
<organism evidence="4 5">
    <name type="scientific">Ureibacillus suwonensis</name>
    <dbReference type="NCBI Taxonomy" id="313007"/>
    <lineage>
        <taxon>Bacteria</taxon>
        <taxon>Bacillati</taxon>
        <taxon>Bacillota</taxon>
        <taxon>Bacilli</taxon>
        <taxon>Bacillales</taxon>
        <taxon>Caryophanaceae</taxon>
        <taxon>Ureibacillus</taxon>
    </lineage>
</organism>
<evidence type="ECO:0000256" key="2">
    <source>
        <dbReference type="PROSITE-ProRule" id="PRU00335"/>
    </source>
</evidence>
<dbReference type="Proteomes" id="UP001595978">
    <property type="component" value="Unassembled WGS sequence"/>
</dbReference>
<dbReference type="RefSeq" id="WP_342581552.1">
    <property type="nucleotide sequence ID" value="NZ_JBHSNQ010000082.1"/>
</dbReference>
<dbReference type="InterPro" id="IPR009057">
    <property type="entry name" value="Homeodomain-like_sf"/>
</dbReference>
<sequence>MSIYVEKNRRTKKQIQDAFLKILEGTSFEAITVGEIAKEAKINRGTFYLHYKDKYDLQERMEEELFGKLGDYIDELQSRYTSTITFEKEQERLAAMLFSFFESHSKILKIFLSDHGSAGFHFRLRDAFIEKVRNNIEKNEHFNATLNVPINYFLSFITAAFLGLIEEWIKNGLDRTPEEMTAMYVDIISFIKSQ</sequence>
<protein>
    <submittedName>
        <fullName evidence="4">TetR/AcrR family transcriptional regulator</fullName>
    </submittedName>
</protein>
<dbReference type="Pfam" id="PF00440">
    <property type="entry name" value="TetR_N"/>
    <property type="match status" value="1"/>
</dbReference>
<feature type="domain" description="HTH tetR-type" evidence="3">
    <location>
        <begin position="9"/>
        <end position="69"/>
    </location>
</feature>
<evidence type="ECO:0000313" key="5">
    <source>
        <dbReference type="Proteomes" id="UP001595978"/>
    </source>
</evidence>
<reference evidence="5" key="1">
    <citation type="journal article" date="2019" name="Int. J. Syst. Evol. Microbiol.">
        <title>The Global Catalogue of Microorganisms (GCM) 10K type strain sequencing project: providing services to taxonomists for standard genome sequencing and annotation.</title>
        <authorList>
            <consortium name="The Broad Institute Genomics Platform"/>
            <consortium name="The Broad Institute Genome Sequencing Center for Infectious Disease"/>
            <person name="Wu L."/>
            <person name="Ma J."/>
        </authorList>
    </citation>
    <scope>NUCLEOTIDE SEQUENCE [LARGE SCALE GENOMIC DNA]</scope>
    <source>
        <strain evidence="5">CCUG 56331</strain>
    </source>
</reference>
<name>A0ABW0RBJ3_9BACL</name>
<keyword evidence="1 2" id="KW-0238">DNA-binding</keyword>
<dbReference type="InterPro" id="IPR039532">
    <property type="entry name" value="TetR_C_Firmicutes"/>
</dbReference>
<keyword evidence="5" id="KW-1185">Reference proteome</keyword>
<dbReference type="Gene3D" id="1.10.357.10">
    <property type="entry name" value="Tetracycline Repressor, domain 2"/>
    <property type="match status" value="1"/>
</dbReference>
<feature type="DNA-binding region" description="H-T-H motif" evidence="2">
    <location>
        <begin position="32"/>
        <end position="51"/>
    </location>
</feature>
<gene>
    <name evidence="4" type="ORF">ACFPOH_10190</name>
</gene>
<comment type="caution">
    <text evidence="4">The sequence shown here is derived from an EMBL/GenBank/DDBJ whole genome shotgun (WGS) entry which is preliminary data.</text>
</comment>
<evidence type="ECO:0000256" key="1">
    <source>
        <dbReference type="ARBA" id="ARBA00023125"/>
    </source>
</evidence>
<evidence type="ECO:0000259" key="3">
    <source>
        <dbReference type="PROSITE" id="PS50977"/>
    </source>
</evidence>
<dbReference type="EMBL" id="JBHSNQ010000082">
    <property type="protein sequence ID" value="MFC5542134.1"/>
    <property type="molecule type" value="Genomic_DNA"/>
</dbReference>
<dbReference type="PANTHER" id="PTHR43479">
    <property type="entry name" value="ACREF/ENVCD OPERON REPRESSOR-RELATED"/>
    <property type="match status" value="1"/>
</dbReference>